<sequence length="304" mass="34479">MPSVAMNPVFEELASSYYDVLFLTVDVDNDDVKEHKAQRFIELLTKLLEKLQEIDDICIRSELEVISYVLREAREVLNFDQSKSEECCAEDGLRMQECIKQADNPIKITLLRIEMEDLKKNIIHEIKNRIEDMVRNEVNKLSGELTERQGAAAPMSRKKMLDIIAGAEKISAAQKTMLDAIAAQEKKLGAAHEQKILEIGAAHEKMLRASQAKMLNMLRLGLNVRLLVLNSLKLLKDKTQRDGEIVAGAVYFLSPVSFLQLSNKLTFWFSSLAQRHGLHEALQLLLIKLFSVDCSIFIMFFGAL</sequence>
<gene>
    <name evidence="1" type="ORF">LWI28_008616</name>
</gene>
<reference evidence="1" key="1">
    <citation type="journal article" date="2022" name="Plant J.">
        <title>Strategies of tolerance reflected in two North American maple genomes.</title>
        <authorList>
            <person name="McEvoy S.L."/>
            <person name="Sezen U.U."/>
            <person name="Trouern-Trend A."/>
            <person name="McMahon S.M."/>
            <person name="Schaberg P.G."/>
            <person name="Yang J."/>
            <person name="Wegrzyn J.L."/>
            <person name="Swenson N.G."/>
        </authorList>
    </citation>
    <scope>NUCLEOTIDE SEQUENCE</scope>
    <source>
        <strain evidence="1">91603</strain>
    </source>
</reference>
<dbReference type="Proteomes" id="UP001064489">
    <property type="component" value="Chromosome 10"/>
</dbReference>
<reference evidence="1" key="2">
    <citation type="submission" date="2023-02" db="EMBL/GenBank/DDBJ databases">
        <authorList>
            <person name="Swenson N.G."/>
            <person name="Wegrzyn J.L."/>
            <person name="Mcevoy S.L."/>
        </authorList>
    </citation>
    <scope>NUCLEOTIDE SEQUENCE</scope>
    <source>
        <strain evidence="1">91603</strain>
        <tissue evidence="1">Leaf</tissue>
    </source>
</reference>
<evidence type="ECO:0000313" key="2">
    <source>
        <dbReference type="Proteomes" id="UP001064489"/>
    </source>
</evidence>
<proteinExistence type="predicted"/>
<organism evidence="1 2">
    <name type="scientific">Acer negundo</name>
    <name type="common">Box elder</name>
    <dbReference type="NCBI Taxonomy" id="4023"/>
    <lineage>
        <taxon>Eukaryota</taxon>
        <taxon>Viridiplantae</taxon>
        <taxon>Streptophyta</taxon>
        <taxon>Embryophyta</taxon>
        <taxon>Tracheophyta</taxon>
        <taxon>Spermatophyta</taxon>
        <taxon>Magnoliopsida</taxon>
        <taxon>eudicotyledons</taxon>
        <taxon>Gunneridae</taxon>
        <taxon>Pentapetalae</taxon>
        <taxon>rosids</taxon>
        <taxon>malvids</taxon>
        <taxon>Sapindales</taxon>
        <taxon>Sapindaceae</taxon>
        <taxon>Hippocastanoideae</taxon>
        <taxon>Acereae</taxon>
        <taxon>Acer</taxon>
    </lineage>
</organism>
<name>A0AAD5IIU2_ACENE</name>
<evidence type="ECO:0000313" key="1">
    <source>
        <dbReference type="EMBL" id="KAI9165148.1"/>
    </source>
</evidence>
<comment type="caution">
    <text evidence="1">The sequence shown here is derived from an EMBL/GenBank/DDBJ whole genome shotgun (WGS) entry which is preliminary data.</text>
</comment>
<dbReference type="EMBL" id="JAJSOW010000105">
    <property type="protein sequence ID" value="KAI9165148.1"/>
    <property type="molecule type" value="Genomic_DNA"/>
</dbReference>
<protein>
    <submittedName>
        <fullName evidence="1">Uncharacterized protein</fullName>
    </submittedName>
</protein>
<accession>A0AAD5IIU2</accession>
<dbReference type="AlphaFoldDB" id="A0AAD5IIU2"/>
<keyword evidence="2" id="KW-1185">Reference proteome</keyword>